<name>A0A7Z7LDL8_9BACT</name>
<dbReference type="AlphaFoldDB" id="A0A7Z7LDL8"/>
<keyword evidence="2" id="KW-1185">Reference proteome</keyword>
<evidence type="ECO:0000313" key="2">
    <source>
        <dbReference type="Proteomes" id="UP000250796"/>
    </source>
</evidence>
<evidence type="ECO:0000313" key="1">
    <source>
        <dbReference type="EMBL" id="SSC11646.1"/>
    </source>
</evidence>
<dbReference type="RefSeq" id="WP_169698094.1">
    <property type="nucleotide sequence ID" value="NZ_LS974202.1"/>
</dbReference>
<protein>
    <recommendedName>
        <fullName evidence="3">Capsule assembly Wzi family protein</fullName>
    </recommendedName>
</protein>
<reference evidence="1 2" key="1">
    <citation type="submission" date="2017-01" db="EMBL/GenBank/DDBJ databases">
        <authorList>
            <person name="Erauso G."/>
        </authorList>
    </citation>
    <scope>NUCLEOTIDE SEQUENCE [LARGE SCALE GENOMIC DNA]</scope>
    <source>
        <strain evidence="1">MESINF1</strain>
    </source>
</reference>
<sequence>MKRLFLILMFSVVTVFAFSSPGFFISFFPVLSYNNLPVHDRDYRPTMYDMYDYFKYPAFATFGVELSGSSYRALLRFDFRQDLSAYLRGRGWSNLPLDPNKNSLYIDTDLPRVGLAEYENSLIRLSVGKRKLHFGPATYNFVLSETVPYFEHIWFDLNTEVSYGRYYYNFFIISSDRSVYNSPKTLIGHSFGFSNQFLRLGLVETNLISKTFPDLRDLSPFTIFHNNYARNSNVNAGIFLELDLDRFDMYGLLYADDILIPGDRTKNPTSLGWYAGGTYTFIDGGNYSGPLLWDSQFTLREKTVFDSSGGLKLKYEHYHSTPYLYNRDFEEGKYTNPIRFNASDIEGGQYVVVNGFYGFPYGPDVTLDLLALSYETEKLLAEIRLEYLRSGVYKIDDYYGEPFEYEWYRLAEPITGKTLLSFNLHYSPEGKQEFLFSSLLSLGEKLGFNFKVGYGKFFDF</sequence>
<gene>
    <name evidence="1" type="ORF">MESINF_0197</name>
</gene>
<proteinExistence type="predicted"/>
<dbReference type="KEGG" id="minf:MESINF_0197"/>
<dbReference type="Proteomes" id="UP000250796">
    <property type="component" value="Chromosome MESINF"/>
</dbReference>
<organism evidence="1 2">
    <name type="scientific">Mesotoga infera</name>
    <dbReference type="NCBI Taxonomy" id="1236046"/>
    <lineage>
        <taxon>Bacteria</taxon>
        <taxon>Thermotogati</taxon>
        <taxon>Thermotogota</taxon>
        <taxon>Thermotogae</taxon>
        <taxon>Kosmotogales</taxon>
        <taxon>Kosmotogaceae</taxon>
        <taxon>Mesotoga</taxon>
    </lineage>
</organism>
<dbReference type="EMBL" id="LS974202">
    <property type="protein sequence ID" value="SSC11646.1"/>
    <property type="molecule type" value="Genomic_DNA"/>
</dbReference>
<accession>A0A7Z7LDL8</accession>
<evidence type="ECO:0008006" key="3">
    <source>
        <dbReference type="Google" id="ProtNLM"/>
    </source>
</evidence>